<feature type="transmembrane region" description="Helical" evidence="7">
    <location>
        <begin position="129"/>
        <end position="154"/>
    </location>
</feature>
<evidence type="ECO:0000256" key="7">
    <source>
        <dbReference type="RuleBase" id="RU363032"/>
    </source>
</evidence>
<dbReference type="InterPro" id="IPR050366">
    <property type="entry name" value="BP-dependent_transpt_permease"/>
</dbReference>
<dbReference type="Gene3D" id="1.10.3720.10">
    <property type="entry name" value="MetI-like"/>
    <property type="match status" value="1"/>
</dbReference>
<evidence type="ECO:0000259" key="8">
    <source>
        <dbReference type="PROSITE" id="PS50928"/>
    </source>
</evidence>
<dbReference type="CDD" id="cd06261">
    <property type="entry name" value="TM_PBP2"/>
    <property type="match status" value="1"/>
</dbReference>
<keyword evidence="10" id="KW-1185">Reference proteome</keyword>
<reference evidence="9 10" key="1">
    <citation type="submission" date="2020-01" db="EMBL/GenBank/DDBJ databases">
        <title>Insect and environment-associated Actinomycetes.</title>
        <authorList>
            <person name="Currrie C."/>
            <person name="Chevrette M."/>
            <person name="Carlson C."/>
            <person name="Stubbendieck R."/>
            <person name="Wendt-Pienkowski E."/>
        </authorList>
    </citation>
    <scope>NUCLEOTIDE SEQUENCE [LARGE SCALE GENOMIC DNA]</scope>
    <source>
        <strain evidence="9 10">SID8386</strain>
    </source>
</reference>
<evidence type="ECO:0000256" key="3">
    <source>
        <dbReference type="ARBA" id="ARBA00022475"/>
    </source>
</evidence>
<feature type="transmembrane region" description="Helical" evidence="7">
    <location>
        <begin position="197"/>
        <end position="230"/>
    </location>
</feature>
<keyword evidence="3" id="KW-1003">Cell membrane</keyword>
<keyword evidence="6 7" id="KW-0472">Membrane</keyword>
<name>A0ABX0C990_9PSEU</name>
<evidence type="ECO:0000256" key="4">
    <source>
        <dbReference type="ARBA" id="ARBA00022692"/>
    </source>
</evidence>
<organism evidence="9 10">
    <name type="scientific">Amycolatopsis rubida</name>
    <dbReference type="NCBI Taxonomy" id="112413"/>
    <lineage>
        <taxon>Bacteria</taxon>
        <taxon>Bacillati</taxon>
        <taxon>Actinomycetota</taxon>
        <taxon>Actinomycetes</taxon>
        <taxon>Pseudonocardiales</taxon>
        <taxon>Pseudonocardiaceae</taxon>
        <taxon>Amycolatopsis</taxon>
    </lineage>
</organism>
<keyword evidence="2 7" id="KW-0813">Transport</keyword>
<protein>
    <submittedName>
        <fullName evidence="9">ABC transporter permease</fullName>
    </submittedName>
</protein>
<gene>
    <name evidence="9" type="ORF">G3I59_46735</name>
</gene>
<dbReference type="InterPro" id="IPR000515">
    <property type="entry name" value="MetI-like"/>
</dbReference>
<dbReference type="Pfam" id="PF00528">
    <property type="entry name" value="BPD_transp_1"/>
    <property type="match status" value="1"/>
</dbReference>
<dbReference type="Proteomes" id="UP000470404">
    <property type="component" value="Unassembled WGS sequence"/>
</dbReference>
<evidence type="ECO:0000313" key="10">
    <source>
        <dbReference type="Proteomes" id="UP000470404"/>
    </source>
</evidence>
<dbReference type="PANTHER" id="PTHR43386">
    <property type="entry name" value="OLIGOPEPTIDE TRANSPORT SYSTEM PERMEASE PROTEIN APPC"/>
    <property type="match status" value="1"/>
</dbReference>
<evidence type="ECO:0000256" key="5">
    <source>
        <dbReference type="ARBA" id="ARBA00022989"/>
    </source>
</evidence>
<comment type="similarity">
    <text evidence="7">Belongs to the binding-protein-dependent transport system permease family.</text>
</comment>
<feature type="domain" description="ABC transmembrane type-1" evidence="8">
    <location>
        <begin position="85"/>
        <end position="270"/>
    </location>
</feature>
<comment type="caution">
    <text evidence="9">The sequence shown here is derived from an EMBL/GenBank/DDBJ whole genome shotgun (WGS) entry which is preliminary data.</text>
</comment>
<dbReference type="PROSITE" id="PS50928">
    <property type="entry name" value="ABC_TM1"/>
    <property type="match status" value="1"/>
</dbReference>
<accession>A0ABX0C990</accession>
<feature type="transmembrane region" description="Helical" evidence="7">
    <location>
        <begin position="77"/>
        <end position="109"/>
    </location>
</feature>
<keyword evidence="5 7" id="KW-1133">Transmembrane helix</keyword>
<dbReference type="InterPro" id="IPR035906">
    <property type="entry name" value="MetI-like_sf"/>
</dbReference>
<evidence type="ECO:0000313" key="9">
    <source>
        <dbReference type="EMBL" id="NEC62898.1"/>
    </source>
</evidence>
<keyword evidence="4 7" id="KW-0812">Transmembrane</keyword>
<dbReference type="SUPFAM" id="SSF161098">
    <property type="entry name" value="MetI-like"/>
    <property type="match status" value="1"/>
</dbReference>
<dbReference type="EMBL" id="JAAGNC010000222">
    <property type="protein sequence ID" value="NEC62898.1"/>
    <property type="molecule type" value="Genomic_DNA"/>
</dbReference>
<proteinExistence type="inferred from homology"/>
<dbReference type="RefSeq" id="WP_161269829.1">
    <property type="nucleotide sequence ID" value="NZ_JAAGNC010000222.1"/>
</dbReference>
<dbReference type="PANTHER" id="PTHR43386:SF3">
    <property type="entry name" value="GLUTATHIONE TRANSPORT SYSTEM PERMEASE PROTEIN GSID"/>
    <property type="match status" value="1"/>
</dbReference>
<evidence type="ECO:0000256" key="6">
    <source>
        <dbReference type="ARBA" id="ARBA00023136"/>
    </source>
</evidence>
<feature type="transmembrane region" description="Helical" evidence="7">
    <location>
        <begin position="250"/>
        <end position="270"/>
    </location>
</feature>
<sequence length="284" mass="29297">MQDDLASVARPATGRRIRFAPLLSAAFLLLVAIGVIAGKWLAPRDPDAQDPGLSVTMPGQGHLLGTDQLGRDVFSQLLAGTAAAVIGPLAVALGCVLIGVSLGMAAAYFGGVVDTLVNRLADLVYALPALLIAIVVVGVVGGGYWISVGLLVVLSVPAQIRLCRSAAMVQVRLPYVDAARTAGLSPMRTMVRHVLPNILPIVVTTFLLDFVSTLIAMAALSFLGVTGAAGNPDWGTMLANGQPLVAQNPWLSITPAVLIIATAASATLLGDTAHEWLTNKGTAR</sequence>
<evidence type="ECO:0000256" key="1">
    <source>
        <dbReference type="ARBA" id="ARBA00004651"/>
    </source>
</evidence>
<feature type="transmembrane region" description="Helical" evidence="7">
    <location>
        <begin position="20"/>
        <end position="42"/>
    </location>
</feature>
<evidence type="ECO:0000256" key="2">
    <source>
        <dbReference type="ARBA" id="ARBA00022448"/>
    </source>
</evidence>
<comment type="subcellular location">
    <subcellularLocation>
        <location evidence="1 7">Cell membrane</location>
        <topology evidence="1 7">Multi-pass membrane protein</topology>
    </subcellularLocation>
</comment>